<feature type="compositionally biased region" description="Polar residues" evidence="1">
    <location>
        <begin position="238"/>
        <end position="249"/>
    </location>
</feature>
<keyword evidence="3" id="KW-1185">Reference proteome</keyword>
<proteinExistence type="predicted"/>
<dbReference type="AlphaFoldDB" id="A0A2H3JGJ8"/>
<evidence type="ECO:0000256" key="1">
    <source>
        <dbReference type="SAM" id="MobiDB-lite"/>
    </source>
</evidence>
<accession>A0A2H3JGJ8</accession>
<evidence type="ECO:0000313" key="2">
    <source>
        <dbReference type="EMBL" id="PCH41320.1"/>
    </source>
</evidence>
<feature type="compositionally biased region" description="Low complexity" evidence="1">
    <location>
        <begin position="90"/>
        <end position="107"/>
    </location>
</feature>
<feature type="compositionally biased region" description="Low complexity" evidence="1">
    <location>
        <begin position="425"/>
        <end position="438"/>
    </location>
</feature>
<feature type="compositionally biased region" description="Polar residues" evidence="1">
    <location>
        <begin position="10"/>
        <end position="22"/>
    </location>
</feature>
<name>A0A2H3JGJ8_WOLCO</name>
<dbReference type="Proteomes" id="UP000218811">
    <property type="component" value="Unassembled WGS sequence"/>
</dbReference>
<gene>
    <name evidence="2" type="ORF">WOLCODRAFT_24662</name>
</gene>
<feature type="compositionally biased region" description="Polar residues" evidence="1">
    <location>
        <begin position="395"/>
        <end position="408"/>
    </location>
</feature>
<reference evidence="2 3" key="1">
    <citation type="journal article" date="2012" name="Science">
        <title>The Paleozoic origin of enzymatic lignin decomposition reconstructed from 31 fungal genomes.</title>
        <authorList>
            <person name="Floudas D."/>
            <person name="Binder M."/>
            <person name="Riley R."/>
            <person name="Barry K."/>
            <person name="Blanchette R.A."/>
            <person name="Henrissat B."/>
            <person name="Martinez A.T."/>
            <person name="Otillar R."/>
            <person name="Spatafora J.W."/>
            <person name="Yadav J.S."/>
            <person name="Aerts A."/>
            <person name="Benoit I."/>
            <person name="Boyd A."/>
            <person name="Carlson A."/>
            <person name="Copeland A."/>
            <person name="Coutinho P.M."/>
            <person name="de Vries R.P."/>
            <person name="Ferreira P."/>
            <person name="Findley K."/>
            <person name="Foster B."/>
            <person name="Gaskell J."/>
            <person name="Glotzer D."/>
            <person name="Gorecki P."/>
            <person name="Heitman J."/>
            <person name="Hesse C."/>
            <person name="Hori C."/>
            <person name="Igarashi K."/>
            <person name="Jurgens J.A."/>
            <person name="Kallen N."/>
            <person name="Kersten P."/>
            <person name="Kohler A."/>
            <person name="Kuees U."/>
            <person name="Kumar T.K.A."/>
            <person name="Kuo A."/>
            <person name="LaButti K."/>
            <person name="Larrondo L.F."/>
            <person name="Lindquist E."/>
            <person name="Ling A."/>
            <person name="Lombard V."/>
            <person name="Lucas S."/>
            <person name="Lundell T."/>
            <person name="Martin R."/>
            <person name="McLaughlin D.J."/>
            <person name="Morgenstern I."/>
            <person name="Morin E."/>
            <person name="Murat C."/>
            <person name="Nagy L.G."/>
            <person name="Nolan M."/>
            <person name="Ohm R.A."/>
            <person name="Patyshakuliyeva A."/>
            <person name="Rokas A."/>
            <person name="Ruiz-Duenas F.J."/>
            <person name="Sabat G."/>
            <person name="Salamov A."/>
            <person name="Samejima M."/>
            <person name="Schmutz J."/>
            <person name="Slot J.C."/>
            <person name="St John F."/>
            <person name="Stenlid J."/>
            <person name="Sun H."/>
            <person name="Sun S."/>
            <person name="Syed K."/>
            <person name="Tsang A."/>
            <person name="Wiebenga A."/>
            <person name="Young D."/>
            <person name="Pisabarro A."/>
            <person name="Eastwood D.C."/>
            <person name="Martin F."/>
            <person name="Cullen D."/>
            <person name="Grigoriev I.V."/>
            <person name="Hibbett D.S."/>
        </authorList>
    </citation>
    <scope>NUCLEOTIDE SEQUENCE [LARGE SCALE GENOMIC DNA]</scope>
    <source>
        <strain evidence="2 3">MD-104</strain>
    </source>
</reference>
<dbReference type="EMBL" id="KB468113">
    <property type="protein sequence ID" value="PCH41320.1"/>
    <property type="molecule type" value="Genomic_DNA"/>
</dbReference>
<feature type="compositionally biased region" description="Acidic residues" evidence="1">
    <location>
        <begin position="339"/>
        <end position="355"/>
    </location>
</feature>
<feature type="compositionally biased region" description="Polar residues" evidence="1">
    <location>
        <begin position="258"/>
        <end position="270"/>
    </location>
</feature>
<feature type="compositionally biased region" description="Polar residues" evidence="1">
    <location>
        <begin position="161"/>
        <end position="177"/>
    </location>
</feature>
<sequence length="451" mass="48867">MPTIGLPHDSQPSQELIPTSQSQERELSIPQGFSPKRPTLKRSSGEDAPTLQPWEEELRPRSLSECMSQSEPWPEFSHVHTPAGERTPISNSISTSSSSFVQTSQTQAEKELTLSSPLRLRHALWRSPTTSKAACTKVVEQSLRSSKLPDSAGRTPKAKSGSISASPSDFVQTSQTQTEKEITLGSPPRVGRPLWHSPSKPRCPPESEQTDAESLSPAVASLSLQLPEEDEGADRLRQSSPTPGLSSPAQPRHASSLLLMNSYSQQSSQADDGFGQGSKCSQSMLLPQRQCEDMFDDEPIGMSERGSNDREYLGNSGDQAIESTSSSPRRPEPNPLDLGLDDSSETEPESGEEDELLRGTRPAGGFYAQRASDEENPFQERSQPRDIMQDPRGVNPSTGFAENISEGQMSGYEPDDYADGCTFGSSNTGSSQSSSVPSQALDFLAMFSQNG</sequence>
<organism evidence="2 3">
    <name type="scientific">Wolfiporia cocos (strain MD-104)</name>
    <name type="common">Brown rot fungus</name>
    <dbReference type="NCBI Taxonomy" id="742152"/>
    <lineage>
        <taxon>Eukaryota</taxon>
        <taxon>Fungi</taxon>
        <taxon>Dikarya</taxon>
        <taxon>Basidiomycota</taxon>
        <taxon>Agaricomycotina</taxon>
        <taxon>Agaricomycetes</taxon>
        <taxon>Polyporales</taxon>
        <taxon>Phaeolaceae</taxon>
        <taxon>Wolfiporia</taxon>
    </lineage>
</organism>
<evidence type="ECO:0000313" key="3">
    <source>
        <dbReference type="Proteomes" id="UP000218811"/>
    </source>
</evidence>
<feature type="region of interest" description="Disordered" evidence="1">
    <location>
        <begin position="1"/>
        <end position="439"/>
    </location>
</feature>
<protein>
    <submittedName>
        <fullName evidence="2">Uncharacterized protein</fullName>
    </submittedName>
</protein>